<dbReference type="VEuPathDB" id="VectorBase:AARA009000"/>
<evidence type="ECO:0000313" key="2">
    <source>
        <dbReference type="Proteomes" id="UP000075840"/>
    </source>
</evidence>
<protein>
    <submittedName>
        <fullName evidence="1">Uncharacterized protein</fullName>
    </submittedName>
</protein>
<keyword evidence="2" id="KW-1185">Reference proteome</keyword>
<reference evidence="1" key="1">
    <citation type="submission" date="2022-08" db="UniProtKB">
        <authorList>
            <consortium name="EnsemblMetazoa"/>
        </authorList>
    </citation>
    <scope>IDENTIFICATION</scope>
    <source>
        <strain evidence="1">Dongola</strain>
    </source>
</reference>
<dbReference type="AlphaFoldDB" id="A0A182I5Z8"/>
<organism evidence="1 2">
    <name type="scientific">Anopheles arabiensis</name>
    <name type="common">Mosquito</name>
    <dbReference type="NCBI Taxonomy" id="7173"/>
    <lineage>
        <taxon>Eukaryota</taxon>
        <taxon>Metazoa</taxon>
        <taxon>Ecdysozoa</taxon>
        <taxon>Arthropoda</taxon>
        <taxon>Hexapoda</taxon>
        <taxon>Insecta</taxon>
        <taxon>Pterygota</taxon>
        <taxon>Neoptera</taxon>
        <taxon>Endopterygota</taxon>
        <taxon>Diptera</taxon>
        <taxon>Nematocera</taxon>
        <taxon>Culicoidea</taxon>
        <taxon>Culicidae</taxon>
        <taxon>Anophelinae</taxon>
        <taxon>Anopheles</taxon>
    </lineage>
</organism>
<dbReference type="Proteomes" id="UP000075840">
    <property type="component" value="Unassembled WGS sequence"/>
</dbReference>
<accession>A0A182I5Z8</accession>
<proteinExistence type="predicted"/>
<evidence type="ECO:0000313" key="1">
    <source>
        <dbReference type="EnsemblMetazoa" id="AARA009000-PA"/>
    </source>
</evidence>
<sequence>MDADLLQNTTWLTKAYHYACNAYYNTPNIEDDQTIYYKETSCMDVYSKDNSKASAECHTSYRWNDNKIGSNGDNYD</sequence>
<dbReference type="EMBL" id="APCN01003538">
    <property type="status" value="NOT_ANNOTATED_CDS"/>
    <property type="molecule type" value="Genomic_DNA"/>
</dbReference>
<dbReference type="EnsemblMetazoa" id="AARA009000-RA">
    <property type="protein sequence ID" value="AARA009000-PA"/>
    <property type="gene ID" value="AARA009000"/>
</dbReference>
<name>A0A182I5Z8_ANOAR</name>